<keyword evidence="1" id="KW-0472">Membrane</keyword>
<comment type="caution">
    <text evidence="2">The sequence shown here is derived from an EMBL/GenBank/DDBJ whole genome shotgun (WGS) entry which is preliminary data.</text>
</comment>
<dbReference type="AlphaFoldDB" id="A0A4R4KLH2"/>
<keyword evidence="1" id="KW-1133">Transmembrane helix</keyword>
<evidence type="ECO:0000313" key="3">
    <source>
        <dbReference type="Proteomes" id="UP000295706"/>
    </source>
</evidence>
<feature type="transmembrane region" description="Helical" evidence="1">
    <location>
        <begin position="12"/>
        <end position="32"/>
    </location>
</feature>
<organism evidence="2 3">
    <name type="scientific">Arundinibacter roseus</name>
    <dbReference type="NCBI Taxonomy" id="2070510"/>
    <lineage>
        <taxon>Bacteria</taxon>
        <taxon>Pseudomonadati</taxon>
        <taxon>Bacteroidota</taxon>
        <taxon>Cytophagia</taxon>
        <taxon>Cytophagales</taxon>
        <taxon>Spirosomataceae</taxon>
        <taxon>Arundinibacter</taxon>
    </lineage>
</organism>
<accession>A0A4R4KLH2</accession>
<evidence type="ECO:0000256" key="1">
    <source>
        <dbReference type="SAM" id="Phobius"/>
    </source>
</evidence>
<name>A0A4R4KLH2_9BACT</name>
<evidence type="ECO:0000313" key="2">
    <source>
        <dbReference type="EMBL" id="TDB68783.1"/>
    </source>
</evidence>
<gene>
    <name evidence="2" type="ORF">EZE20_00095</name>
</gene>
<dbReference type="OrthoDB" id="1467719at2"/>
<keyword evidence="3" id="KW-1185">Reference proteome</keyword>
<proteinExistence type="predicted"/>
<sequence>MVTIPAWLRKAFLFLRKFYAATFIGWLVWIFVIDDNNLFVVWENRQKMLDLERDRSYFIEQVKLVRKEHDEVFGSKALLEKWAREKYMMRKPSEDVYVIVDENGEYIEKK</sequence>
<dbReference type="RefSeq" id="WP_132113202.1">
    <property type="nucleotide sequence ID" value="NZ_SMJU01000001.1"/>
</dbReference>
<dbReference type="Proteomes" id="UP000295706">
    <property type="component" value="Unassembled WGS sequence"/>
</dbReference>
<reference evidence="2 3" key="1">
    <citation type="submission" date="2019-02" db="EMBL/GenBank/DDBJ databases">
        <title>Arundinibacter roseus gen. nov., sp. nov., a new member of the family Cytophagaceae.</title>
        <authorList>
            <person name="Szuroczki S."/>
            <person name="Khayer B."/>
            <person name="Sproer C."/>
            <person name="Toumi M."/>
            <person name="Szabo A."/>
            <person name="Felfoldi T."/>
            <person name="Schumann P."/>
            <person name="Toth E."/>
        </authorList>
    </citation>
    <scope>NUCLEOTIDE SEQUENCE [LARGE SCALE GENOMIC DNA]</scope>
    <source>
        <strain evidence="2 3">DMA-k-7a</strain>
    </source>
</reference>
<dbReference type="EMBL" id="SMJU01000001">
    <property type="protein sequence ID" value="TDB68783.1"/>
    <property type="molecule type" value="Genomic_DNA"/>
</dbReference>
<keyword evidence="1" id="KW-0812">Transmembrane</keyword>
<protein>
    <submittedName>
        <fullName evidence="2">Septum formation initiator family protein</fullName>
    </submittedName>
</protein>